<keyword evidence="3" id="KW-1185">Reference proteome</keyword>
<evidence type="ECO:0000313" key="3">
    <source>
        <dbReference type="Proteomes" id="UP000499080"/>
    </source>
</evidence>
<gene>
    <name evidence="2" type="ORF">AVEN_263263_1</name>
    <name evidence="1" type="ORF">AVEN_47136_1</name>
</gene>
<protein>
    <submittedName>
        <fullName evidence="1">Uncharacterized protein</fullName>
    </submittedName>
</protein>
<accession>A0A4Y2V3A6</accession>
<proteinExistence type="predicted"/>
<dbReference type="AlphaFoldDB" id="A0A4Y2V3A6"/>
<evidence type="ECO:0000313" key="1">
    <source>
        <dbReference type="EMBL" id="GBO19705.1"/>
    </source>
</evidence>
<evidence type="ECO:0000313" key="2">
    <source>
        <dbReference type="EMBL" id="GBO19807.1"/>
    </source>
</evidence>
<comment type="caution">
    <text evidence="1">The sequence shown here is derived from an EMBL/GenBank/DDBJ whole genome shotgun (WGS) entry which is preliminary data.</text>
</comment>
<organism evidence="1 3">
    <name type="scientific">Araneus ventricosus</name>
    <name type="common">Orbweaver spider</name>
    <name type="synonym">Epeira ventricosa</name>
    <dbReference type="NCBI Taxonomy" id="182803"/>
    <lineage>
        <taxon>Eukaryota</taxon>
        <taxon>Metazoa</taxon>
        <taxon>Ecdysozoa</taxon>
        <taxon>Arthropoda</taxon>
        <taxon>Chelicerata</taxon>
        <taxon>Arachnida</taxon>
        <taxon>Araneae</taxon>
        <taxon>Araneomorphae</taxon>
        <taxon>Entelegynae</taxon>
        <taxon>Araneoidea</taxon>
        <taxon>Araneidae</taxon>
        <taxon>Araneus</taxon>
    </lineage>
</organism>
<reference evidence="1 3" key="1">
    <citation type="journal article" date="2019" name="Sci. Rep.">
        <title>Orb-weaving spider Araneus ventricosus genome elucidates the spidroin gene catalogue.</title>
        <authorList>
            <person name="Kono N."/>
            <person name="Nakamura H."/>
            <person name="Ohtoshi R."/>
            <person name="Moran D.A.P."/>
            <person name="Shinohara A."/>
            <person name="Yoshida Y."/>
            <person name="Fujiwara M."/>
            <person name="Mori M."/>
            <person name="Tomita M."/>
            <person name="Arakawa K."/>
        </authorList>
    </citation>
    <scope>NUCLEOTIDE SEQUENCE [LARGE SCALE GENOMIC DNA]</scope>
</reference>
<dbReference type="Proteomes" id="UP000499080">
    <property type="component" value="Unassembled WGS sequence"/>
</dbReference>
<sequence>MFTTKEEQHGVQSGVNRTEPHDICWRPANSIVRQAFGCHFIPICVIFLTKEEQHDVIHFLVEEGVGVSYYHMCEAIKANQSGLLSSGVVLLHDNLQPHTKTRILNKLTKFG</sequence>
<name>A0A4Y2V3A6_ARAVE</name>
<dbReference type="EMBL" id="BGPR01043227">
    <property type="protein sequence ID" value="GBO19807.1"/>
    <property type="molecule type" value="Genomic_DNA"/>
</dbReference>
<dbReference type="EMBL" id="BGPR01043155">
    <property type="protein sequence ID" value="GBO19705.1"/>
    <property type="molecule type" value="Genomic_DNA"/>
</dbReference>